<gene>
    <name evidence="2" type="ORF">FYK55_01195</name>
</gene>
<proteinExistence type="predicted"/>
<evidence type="ECO:0000256" key="1">
    <source>
        <dbReference type="SAM" id="SignalP"/>
    </source>
</evidence>
<feature type="chain" id="PRO_5024315162" evidence="1">
    <location>
        <begin position="29"/>
        <end position="203"/>
    </location>
</feature>
<feature type="signal peptide" evidence="1">
    <location>
        <begin position="1"/>
        <end position="28"/>
    </location>
</feature>
<organism evidence="2 3">
    <name type="scientific">Roseiconus nitratireducens</name>
    <dbReference type="NCBI Taxonomy" id="2605748"/>
    <lineage>
        <taxon>Bacteria</taxon>
        <taxon>Pseudomonadati</taxon>
        <taxon>Planctomycetota</taxon>
        <taxon>Planctomycetia</taxon>
        <taxon>Pirellulales</taxon>
        <taxon>Pirellulaceae</taxon>
        <taxon>Roseiconus</taxon>
    </lineage>
</organism>
<name>A0A5M6DHY4_9BACT</name>
<reference evidence="2 3" key="1">
    <citation type="submission" date="2019-08" db="EMBL/GenBank/DDBJ databases">
        <authorList>
            <person name="Dhanesh K."/>
            <person name="Kumar G."/>
            <person name="Sasikala C."/>
            <person name="Venkata Ramana C."/>
        </authorList>
    </citation>
    <scope>NUCLEOTIDE SEQUENCE [LARGE SCALE GENOMIC DNA]</scope>
    <source>
        <strain evidence="2 3">JC645</strain>
    </source>
</reference>
<sequence>MKRLTLRIAAPAVLFALVLALSATNVSAQSAGSWVDIGRGKVGAGANASGSMLQFAKSKSKSKNGVDFGHGFAVGAGPDGIALSNSIGVGGGPVGAAHNLQLNIGRNGTHVSHGGVVSEGGNRRVISGGSTGVRNGQVYGGSQSTGFGTNTKAYSKSHTRQFNNYGFPQQPTQVQSSQGQYFQGQSTYRGPRTQRNVIRMFHR</sequence>
<dbReference type="AlphaFoldDB" id="A0A5M6DHY4"/>
<dbReference type="EMBL" id="VWOX01000001">
    <property type="protein sequence ID" value="KAA5547063.1"/>
    <property type="molecule type" value="Genomic_DNA"/>
</dbReference>
<comment type="caution">
    <text evidence="2">The sequence shown here is derived from an EMBL/GenBank/DDBJ whole genome shotgun (WGS) entry which is preliminary data.</text>
</comment>
<evidence type="ECO:0000313" key="2">
    <source>
        <dbReference type="EMBL" id="KAA5547063.1"/>
    </source>
</evidence>
<keyword evidence="1" id="KW-0732">Signal</keyword>
<dbReference type="Proteomes" id="UP000324479">
    <property type="component" value="Unassembled WGS sequence"/>
</dbReference>
<evidence type="ECO:0000313" key="3">
    <source>
        <dbReference type="Proteomes" id="UP000324479"/>
    </source>
</evidence>
<keyword evidence="3" id="KW-1185">Reference proteome</keyword>
<dbReference type="RefSeq" id="WP_150074170.1">
    <property type="nucleotide sequence ID" value="NZ_VWOX01000001.1"/>
</dbReference>
<accession>A0A5M6DHY4</accession>
<protein>
    <submittedName>
        <fullName evidence="2">Uncharacterized protein</fullName>
    </submittedName>
</protein>